<evidence type="ECO:0000313" key="7">
    <source>
        <dbReference type="EMBL" id="KGN55241.1"/>
    </source>
</evidence>
<reference evidence="7 8" key="1">
    <citation type="journal article" date="2009" name="Nat. Genet.">
        <title>The genome of the cucumber, Cucumis sativus L.</title>
        <authorList>
            <person name="Huang S."/>
            <person name="Li R."/>
            <person name="Zhang Z."/>
            <person name="Li L."/>
            <person name="Gu X."/>
            <person name="Fan W."/>
            <person name="Lucas W.J."/>
            <person name="Wang X."/>
            <person name="Xie B."/>
            <person name="Ni P."/>
            <person name="Ren Y."/>
            <person name="Zhu H."/>
            <person name="Li J."/>
            <person name="Lin K."/>
            <person name="Jin W."/>
            <person name="Fei Z."/>
            <person name="Li G."/>
            <person name="Staub J."/>
            <person name="Kilian A."/>
            <person name="van der Vossen E.A."/>
            <person name="Wu Y."/>
            <person name="Guo J."/>
            <person name="He J."/>
            <person name="Jia Z."/>
            <person name="Ren Y."/>
            <person name="Tian G."/>
            <person name="Lu Y."/>
            <person name="Ruan J."/>
            <person name="Qian W."/>
            <person name="Wang M."/>
            <person name="Huang Q."/>
            <person name="Li B."/>
            <person name="Xuan Z."/>
            <person name="Cao J."/>
            <person name="Asan"/>
            <person name="Wu Z."/>
            <person name="Zhang J."/>
            <person name="Cai Q."/>
            <person name="Bai Y."/>
            <person name="Zhao B."/>
            <person name="Han Y."/>
            <person name="Li Y."/>
            <person name="Li X."/>
            <person name="Wang S."/>
            <person name="Shi Q."/>
            <person name="Liu S."/>
            <person name="Cho W.K."/>
            <person name="Kim J.Y."/>
            <person name="Xu Y."/>
            <person name="Heller-Uszynska K."/>
            <person name="Miao H."/>
            <person name="Cheng Z."/>
            <person name="Zhang S."/>
            <person name="Wu J."/>
            <person name="Yang Y."/>
            <person name="Kang H."/>
            <person name="Li M."/>
            <person name="Liang H."/>
            <person name="Ren X."/>
            <person name="Shi Z."/>
            <person name="Wen M."/>
            <person name="Jian M."/>
            <person name="Yang H."/>
            <person name="Zhang G."/>
            <person name="Yang Z."/>
            <person name="Chen R."/>
            <person name="Liu S."/>
            <person name="Li J."/>
            <person name="Ma L."/>
            <person name="Liu H."/>
            <person name="Zhou Y."/>
            <person name="Zhao J."/>
            <person name="Fang X."/>
            <person name="Li G."/>
            <person name="Fang L."/>
            <person name="Li Y."/>
            <person name="Liu D."/>
            <person name="Zheng H."/>
            <person name="Zhang Y."/>
            <person name="Qin N."/>
            <person name="Li Z."/>
            <person name="Yang G."/>
            <person name="Yang S."/>
            <person name="Bolund L."/>
            <person name="Kristiansen K."/>
            <person name="Zheng H."/>
            <person name="Li S."/>
            <person name="Zhang X."/>
            <person name="Yang H."/>
            <person name="Wang J."/>
            <person name="Sun R."/>
            <person name="Zhang B."/>
            <person name="Jiang S."/>
            <person name="Wang J."/>
            <person name="Du Y."/>
            <person name="Li S."/>
        </authorList>
    </citation>
    <scope>NUCLEOTIDE SEQUENCE [LARGE SCALE GENOMIC DNA]</scope>
    <source>
        <strain evidence="8">cv. 9930</strain>
    </source>
</reference>
<dbReference type="Gene3D" id="1.10.246.200">
    <property type="entry name" value="WPP domain"/>
    <property type="match status" value="1"/>
</dbReference>
<dbReference type="PANTHER" id="PTHR34362:SF1">
    <property type="entry name" value="WPP DOMAIN-CONTAINING PROTEIN 1-RELATED"/>
    <property type="match status" value="1"/>
</dbReference>
<dbReference type="KEGG" id="csv:101219483"/>
<keyword evidence="3" id="KW-0963">Cytoplasm</keyword>
<evidence type="ECO:0000256" key="1">
    <source>
        <dbReference type="ARBA" id="ARBA00004123"/>
    </source>
</evidence>
<keyword evidence="4" id="KW-0539">Nucleus</keyword>
<feature type="region of interest" description="Disordered" evidence="5">
    <location>
        <begin position="1"/>
        <end position="46"/>
    </location>
</feature>
<evidence type="ECO:0000259" key="6">
    <source>
        <dbReference type="Pfam" id="PF13943"/>
    </source>
</evidence>
<dbReference type="PANTHER" id="PTHR34362">
    <property type="entry name" value="WPP DOMAIN-CONTAINING PROTEIN 1-RELATED"/>
    <property type="match status" value="1"/>
</dbReference>
<feature type="domain" description="WPP" evidence="6">
    <location>
        <begin position="42"/>
        <end position="134"/>
    </location>
</feature>
<evidence type="ECO:0000256" key="2">
    <source>
        <dbReference type="ARBA" id="ARBA00004496"/>
    </source>
</evidence>
<dbReference type="InterPro" id="IPR025265">
    <property type="entry name" value="WPP_dom"/>
</dbReference>
<organism evidence="7 8">
    <name type="scientific">Cucumis sativus</name>
    <name type="common">Cucumber</name>
    <dbReference type="NCBI Taxonomy" id="3659"/>
    <lineage>
        <taxon>Eukaryota</taxon>
        <taxon>Viridiplantae</taxon>
        <taxon>Streptophyta</taxon>
        <taxon>Embryophyta</taxon>
        <taxon>Tracheophyta</taxon>
        <taxon>Spermatophyta</taxon>
        <taxon>Magnoliopsida</taxon>
        <taxon>eudicotyledons</taxon>
        <taxon>Gunneridae</taxon>
        <taxon>Pentapetalae</taxon>
        <taxon>rosids</taxon>
        <taxon>fabids</taxon>
        <taxon>Cucurbitales</taxon>
        <taxon>Cucurbitaceae</taxon>
        <taxon>Benincaseae</taxon>
        <taxon>Cucumis</taxon>
    </lineage>
</organism>
<evidence type="ECO:0000256" key="3">
    <source>
        <dbReference type="ARBA" id="ARBA00022490"/>
    </source>
</evidence>
<dbReference type="EMBL" id="CM002925">
    <property type="protein sequence ID" value="KGN55241.1"/>
    <property type="molecule type" value="Genomic_DNA"/>
</dbReference>
<protein>
    <submittedName>
        <fullName evidence="7">MFP1 attachment factor 1</fullName>
    </submittedName>
</protein>
<dbReference type="AlphaFoldDB" id="A0A0A0L505"/>
<evidence type="ECO:0000256" key="4">
    <source>
        <dbReference type="ARBA" id="ARBA00023242"/>
    </source>
</evidence>
<dbReference type="Proteomes" id="UP000029981">
    <property type="component" value="Chromosome 4"/>
</dbReference>
<dbReference type="Pfam" id="PF13943">
    <property type="entry name" value="WPP"/>
    <property type="match status" value="1"/>
</dbReference>
<feature type="region of interest" description="Disordered" evidence="5">
    <location>
        <begin position="129"/>
        <end position="159"/>
    </location>
</feature>
<evidence type="ECO:0000313" key="8">
    <source>
        <dbReference type="Proteomes" id="UP000029981"/>
    </source>
</evidence>
<dbReference type="eggNOG" id="ENOG502S3QB">
    <property type="taxonomic scope" value="Eukaryota"/>
</dbReference>
<reference evidence="7 8" key="2">
    <citation type="journal article" date="2009" name="PLoS ONE">
        <title>An integrated genetic and cytogenetic map of the cucumber genome.</title>
        <authorList>
            <person name="Ren Y."/>
            <person name="Zhang Z."/>
            <person name="Liu J."/>
            <person name="Staub J.E."/>
            <person name="Han Y."/>
            <person name="Cheng Z."/>
            <person name="Li X."/>
            <person name="Lu J."/>
            <person name="Miao H."/>
            <person name="Kang H."/>
            <person name="Xie B."/>
            <person name="Gu X."/>
            <person name="Wang X."/>
            <person name="Du Y."/>
            <person name="Jin W."/>
            <person name="Huang S."/>
        </authorList>
    </citation>
    <scope>NUCLEOTIDE SEQUENCE [LARGE SCALE GENOMIC DNA]</scope>
    <source>
        <strain evidence="8">cv. 9930</strain>
    </source>
</reference>
<keyword evidence="8" id="KW-1185">Reference proteome</keyword>
<dbReference type="InterPro" id="IPR038214">
    <property type="entry name" value="WPP_sf"/>
</dbReference>
<comment type="subcellular location">
    <subcellularLocation>
        <location evidence="2">Cytoplasm</location>
    </subcellularLocation>
    <subcellularLocation>
        <location evidence="1">Nucleus</location>
    </subcellularLocation>
</comment>
<dbReference type="Gramene" id="KGN55241">
    <property type="protein sequence ID" value="KGN55241"/>
    <property type="gene ID" value="Csa_4G641730"/>
</dbReference>
<accession>A0A0A0L505</accession>
<dbReference type="InterPro" id="IPR044692">
    <property type="entry name" value="WPP1/2/3"/>
</dbReference>
<gene>
    <name evidence="7" type="ORF">Csa_4G641730</name>
</gene>
<feature type="compositionally biased region" description="Polar residues" evidence="5">
    <location>
        <begin position="35"/>
        <end position="46"/>
    </location>
</feature>
<name>A0A0A0L505_CUCSA</name>
<proteinExistence type="predicted"/>
<dbReference type="GO" id="GO:0005634">
    <property type="term" value="C:nucleus"/>
    <property type="evidence" value="ECO:0007669"/>
    <property type="project" value="UniProtKB-SubCell"/>
</dbReference>
<reference evidence="7 8" key="3">
    <citation type="journal article" date="2010" name="BMC Genomics">
        <title>Transcriptome sequencing and comparative analysis of cucumber flowers with different sex types.</title>
        <authorList>
            <person name="Guo S."/>
            <person name="Zheng Y."/>
            <person name="Joung J.G."/>
            <person name="Liu S."/>
            <person name="Zhang Z."/>
            <person name="Crasta O.R."/>
            <person name="Sobral B.W."/>
            <person name="Xu Y."/>
            <person name="Huang S."/>
            <person name="Fei Z."/>
        </authorList>
    </citation>
    <scope>NUCLEOTIDE SEQUENCE [LARGE SCALE GENOMIC DNA]</scope>
    <source>
        <strain evidence="8">cv. 9930</strain>
    </source>
</reference>
<dbReference type="OrthoDB" id="1927559at2759"/>
<dbReference type="GO" id="GO:0048527">
    <property type="term" value="P:lateral root development"/>
    <property type="evidence" value="ECO:0007669"/>
    <property type="project" value="InterPro"/>
</dbReference>
<evidence type="ECO:0000256" key="5">
    <source>
        <dbReference type="SAM" id="MobiDB-lite"/>
    </source>
</evidence>
<dbReference type="STRING" id="3659.A0A0A0L505"/>
<sequence length="159" mass="17059">MSDPQIAAGTPTEHDSPTPPTDSQVGDQAKESTKSPKSFNTSFSIWPPSQRTRDAVIKRLIETLSNPSVLSKRYGTVPQEEAAEAARLIEEEAYSFAAGKASADDDGIEILQLYSREISKRTLETVKARAASDSTAENGSSPPVVSTTTNEETPSVEES</sequence>
<reference evidence="7 8" key="4">
    <citation type="journal article" date="2011" name="BMC Genomics">
        <title>RNA-Seq improves annotation of protein-coding genes in the cucumber genome.</title>
        <authorList>
            <person name="Li Z."/>
            <person name="Zhang Z."/>
            <person name="Yan P."/>
            <person name="Huang S."/>
            <person name="Fei Z."/>
            <person name="Lin K."/>
        </authorList>
    </citation>
    <scope>NUCLEOTIDE SEQUENCE [LARGE SCALE GENOMIC DNA]</scope>
    <source>
        <strain evidence="8">cv. 9930</strain>
    </source>
</reference>
<dbReference type="OMA" id="HQESEMV"/>
<dbReference type="GO" id="GO:0005737">
    <property type="term" value="C:cytoplasm"/>
    <property type="evidence" value="ECO:0007669"/>
    <property type="project" value="UniProtKB-SubCell"/>
</dbReference>
<feature type="compositionally biased region" description="Polar residues" evidence="5">
    <location>
        <begin position="132"/>
        <end position="153"/>
    </location>
</feature>
<dbReference type="GO" id="GO:0000278">
    <property type="term" value="P:mitotic cell cycle"/>
    <property type="evidence" value="ECO:0007669"/>
    <property type="project" value="InterPro"/>
</dbReference>